<sequence length="47" mass="5024">MQKKGQRLGNEMAAGVGWTLLWGFQGRLRGQVGPPARLPVMGSTAIT</sequence>
<reference evidence="1 2" key="1">
    <citation type="submission" date="2018-03" db="EMBL/GenBank/DDBJ databases">
        <title>Diversity of phytobeneficial traits revealed by whole-genome analysis of worldwide-isolated phenazine-producing Pseudomonas spp.</title>
        <authorList>
            <person name="Biessy A."/>
            <person name="Novinscak A."/>
            <person name="Blom J."/>
            <person name="Leger G."/>
            <person name="Thomashow L.S."/>
            <person name="Cazorla F.M."/>
            <person name="Josic D."/>
            <person name="Filion M."/>
        </authorList>
    </citation>
    <scope>NUCLEOTIDE SEQUENCE [LARGE SCALE GENOMIC DNA]</scope>
    <source>
        <strain evidence="1 2">B25</strain>
    </source>
</reference>
<evidence type="ECO:0000313" key="2">
    <source>
        <dbReference type="Proteomes" id="UP000268048"/>
    </source>
</evidence>
<gene>
    <name evidence="1" type="ORF">C4K04_1026</name>
</gene>
<dbReference type="EMBL" id="CP027753">
    <property type="protein sequence ID" value="AZE46718.1"/>
    <property type="molecule type" value="Genomic_DNA"/>
</dbReference>
<protein>
    <submittedName>
        <fullName evidence="1">Uncharacterized protein</fullName>
    </submittedName>
</protein>
<proteinExistence type="predicted"/>
<accession>A0A3G7TJ97</accession>
<dbReference type="Proteomes" id="UP000268048">
    <property type="component" value="Chromosome"/>
</dbReference>
<evidence type="ECO:0000313" key="1">
    <source>
        <dbReference type="EMBL" id="AZE46718.1"/>
    </source>
</evidence>
<dbReference type="AlphaFoldDB" id="A0A3G7TJ97"/>
<name>A0A3G7TJ97_9PSED</name>
<organism evidence="1 2">
    <name type="scientific">Pseudomonas chlororaphis</name>
    <dbReference type="NCBI Taxonomy" id="587753"/>
    <lineage>
        <taxon>Bacteria</taxon>
        <taxon>Pseudomonadati</taxon>
        <taxon>Pseudomonadota</taxon>
        <taxon>Gammaproteobacteria</taxon>
        <taxon>Pseudomonadales</taxon>
        <taxon>Pseudomonadaceae</taxon>
        <taxon>Pseudomonas</taxon>
    </lineage>
</organism>